<feature type="transmembrane region" description="Helical" evidence="6">
    <location>
        <begin position="639"/>
        <end position="658"/>
    </location>
</feature>
<dbReference type="SUPFAM" id="SSF103473">
    <property type="entry name" value="MFS general substrate transporter"/>
    <property type="match status" value="1"/>
</dbReference>
<dbReference type="InterPro" id="IPR036259">
    <property type="entry name" value="MFS_trans_sf"/>
</dbReference>
<sequence length="976" mass="106938">MDSLTHRVEDEGSIIDIEEEEDSIHGVMSRETAGYIDEQVNYPSYVGEADGAGPSEGIKITRHVTCHESNDDFVYDCVTIPQNELEPETGPTEDHVTIPQTELEPGTGPAEDHATIPQTELEPGTGAEDHVTIPQTELEPGTGPSEDHVTIPQTVQEPDAGPAEHGMYGNRSPEVLSEDGVSIYNPTNHSEMNIMHNVLNTTEAENPEDPAQPEEDFEDNRIMGLFGFGLVRGGAAASTQRIFVALVPARTGGQSGLSAGWMRIPDESTAGWMNRMGHAGDLMENTGTDAHTRASFIPTVWGRVRIPGLPDLRSTDRITLLYGDRTEACASSRRLRSRDKACEPDRRAMDALRLDPLENGNAPQPEQSKRLLQVDTVVLPFLGGFGRYQRRLVALTWIPAFLISFSQFSDHFLLGQPDRKCVRPGNGTGSDRELFGGLSINGSDGGFGSDCVCSEWRFELQSGLQQNVVTKVTADALGTNGFPPRRGRLSACFESFSSKLIECGSSKTPKDVYDTWSLVCDGEWKVHIAKFSLLIGSILGYLLMGAMADWLGRIPVLLVSVLSVLVFGLSVAFSVDMAMFSTLRFFEGFCLAAVRLALYVLRLELCPPDWRFSMTLCANLLLVGGQLLMPVLASLCRRWQLLQILIIAPFALMLPYAWMFPESLRWLLATQHYQKAKRQMQQIAEKNGVDTRNDPGGLLSELESELQQKPQTWCVTQLRSTRNLWKHTVVLCVNSLTGYGIHHCFARSVLEGSASHLQYLFPAALAVTSCLLLAPLVKQCGRRGGLLTAMIITALASLLQLGLLNLIGKYSFRHDEVLRDTLNQRFSYAFSIIGMFSSRAVSTLSIFYCAEITPTVIRGGGVGLVLASAGFGMLTAPLMELHNQKGFFLHHVILTCCTLLCIICIPLLPETADQPLPESIAEGEGLLRRPLLPGEQHHLLAGSEYSRVQDTPLRQVSNPGNGSVPSNSTANGVRTS</sequence>
<evidence type="ECO:0000256" key="2">
    <source>
        <dbReference type="ARBA" id="ARBA00022692"/>
    </source>
</evidence>
<comment type="subcellular location">
    <subcellularLocation>
        <location evidence="1">Membrane</location>
        <topology evidence="1">Multi-pass membrane protein</topology>
    </subcellularLocation>
</comment>
<dbReference type="InterPro" id="IPR005828">
    <property type="entry name" value="MFS_sugar_transport-like"/>
</dbReference>
<feature type="transmembrane region" description="Helical" evidence="6">
    <location>
        <begin position="828"/>
        <end position="849"/>
    </location>
</feature>
<organism evidence="7 8">
    <name type="scientific">Danionella cerebrum</name>
    <dbReference type="NCBI Taxonomy" id="2873325"/>
    <lineage>
        <taxon>Eukaryota</taxon>
        <taxon>Metazoa</taxon>
        <taxon>Chordata</taxon>
        <taxon>Craniata</taxon>
        <taxon>Vertebrata</taxon>
        <taxon>Euteleostomi</taxon>
        <taxon>Actinopterygii</taxon>
        <taxon>Neopterygii</taxon>
        <taxon>Teleostei</taxon>
        <taxon>Ostariophysi</taxon>
        <taxon>Cypriniformes</taxon>
        <taxon>Danionidae</taxon>
        <taxon>Danioninae</taxon>
        <taxon>Danionella</taxon>
    </lineage>
</organism>
<dbReference type="GO" id="GO:0022857">
    <property type="term" value="F:transmembrane transporter activity"/>
    <property type="evidence" value="ECO:0007669"/>
    <property type="project" value="InterPro"/>
</dbReference>
<dbReference type="Pfam" id="PF00083">
    <property type="entry name" value="Sugar_tr"/>
    <property type="match status" value="1"/>
</dbReference>
<keyword evidence="4 6" id="KW-0472">Membrane</keyword>
<proteinExistence type="predicted"/>
<dbReference type="GO" id="GO:0016020">
    <property type="term" value="C:membrane"/>
    <property type="evidence" value="ECO:0007669"/>
    <property type="project" value="UniProtKB-SubCell"/>
</dbReference>
<evidence type="ECO:0000313" key="8">
    <source>
        <dbReference type="Proteomes" id="UP000316079"/>
    </source>
</evidence>
<evidence type="ECO:0000256" key="3">
    <source>
        <dbReference type="ARBA" id="ARBA00022989"/>
    </source>
</evidence>
<feature type="transmembrane region" description="Helical" evidence="6">
    <location>
        <begin position="554"/>
        <end position="575"/>
    </location>
</feature>
<feature type="region of interest" description="Disordered" evidence="5">
    <location>
        <begin position="952"/>
        <end position="976"/>
    </location>
</feature>
<keyword evidence="3 6" id="KW-1133">Transmembrane helix</keyword>
<reference evidence="7 8" key="1">
    <citation type="journal article" date="2019" name="Sci. Data">
        <title>Hybrid genome assembly and annotation of Danionella translucida.</title>
        <authorList>
            <person name="Kadobianskyi M."/>
            <person name="Schulze L."/>
            <person name="Schuelke M."/>
            <person name="Judkewitz B."/>
        </authorList>
    </citation>
    <scope>NUCLEOTIDE SEQUENCE [LARGE SCALE GENOMIC DNA]</scope>
    <source>
        <strain evidence="7 8">Bolton</strain>
    </source>
</reference>
<dbReference type="PANTHER" id="PTHR24064">
    <property type="entry name" value="SOLUTE CARRIER FAMILY 22 MEMBER"/>
    <property type="match status" value="1"/>
</dbReference>
<dbReference type="STRING" id="623744.A0A553QGF4"/>
<gene>
    <name evidence="7" type="ORF">DNTS_032296</name>
</gene>
<evidence type="ECO:0000313" key="7">
    <source>
        <dbReference type="EMBL" id="TRY88997.1"/>
    </source>
</evidence>
<dbReference type="AlphaFoldDB" id="A0A553QGF4"/>
<dbReference type="Proteomes" id="UP000316079">
    <property type="component" value="Unassembled WGS sequence"/>
</dbReference>
<protein>
    <recommendedName>
        <fullName evidence="9">Major facilitator superfamily (MFS) profile domain-containing protein</fullName>
    </recommendedName>
</protein>
<evidence type="ECO:0000256" key="6">
    <source>
        <dbReference type="SAM" id="Phobius"/>
    </source>
</evidence>
<dbReference type="Gene3D" id="1.20.1250.20">
    <property type="entry name" value="MFS general substrate transporter like domains"/>
    <property type="match status" value="1"/>
</dbReference>
<name>A0A553QGF4_9TELE</name>
<feature type="region of interest" description="Disordered" evidence="5">
    <location>
        <begin position="85"/>
        <end position="113"/>
    </location>
</feature>
<evidence type="ECO:0000256" key="4">
    <source>
        <dbReference type="ARBA" id="ARBA00023136"/>
    </source>
</evidence>
<feature type="transmembrane region" description="Helical" evidence="6">
    <location>
        <begin position="856"/>
        <end position="876"/>
    </location>
</feature>
<feature type="compositionally biased region" description="Low complexity" evidence="5">
    <location>
        <begin position="956"/>
        <end position="968"/>
    </location>
</feature>
<feature type="transmembrane region" description="Helical" evidence="6">
    <location>
        <begin position="759"/>
        <end position="777"/>
    </location>
</feature>
<dbReference type="OrthoDB" id="6884957at2759"/>
<accession>A0A553QGF4</accession>
<comment type="caution">
    <text evidence="7">The sequence shown here is derived from an EMBL/GenBank/DDBJ whole genome shotgun (WGS) entry which is preliminary data.</text>
</comment>
<feature type="region of interest" description="Disordered" evidence="5">
    <location>
        <begin position="159"/>
        <end position="188"/>
    </location>
</feature>
<dbReference type="EMBL" id="SRMA01026009">
    <property type="protein sequence ID" value="TRY88997.1"/>
    <property type="molecule type" value="Genomic_DNA"/>
</dbReference>
<feature type="transmembrane region" description="Helical" evidence="6">
    <location>
        <begin position="888"/>
        <end position="908"/>
    </location>
</feature>
<feature type="transmembrane region" description="Helical" evidence="6">
    <location>
        <begin position="582"/>
        <end position="600"/>
    </location>
</feature>
<keyword evidence="8" id="KW-1185">Reference proteome</keyword>
<feature type="transmembrane region" description="Helical" evidence="6">
    <location>
        <begin position="784"/>
        <end position="808"/>
    </location>
</feature>
<feature type="transmembrane region" description="Helical" evidence="6">
    <location>
        <begin position="612"/>
        <end position="632"/>
    </location>
</feature>
<evidence type="ECO:0008006" key="9">
    <source>
        <dbReference type="Google" id="ProtNLM"/>
    </source>
</evidence>
<evidence type="ECO:0000256" key="5">
    <source>
        <dbReference type="SAM" id="MobiDB-lite"/>
    </source>
</evidence>
<keyword evidence="2 6" id="KW-0812">Transmembrane</keyword>
<evidence type="ECO:0000256" key="1">
    <source>
        <dbReference type="ARBA" id="ARBA00004141"/>
    </source>
</evidence>